<proteinExistence type="predicted"/>
<accession>A0A8S5VDG6</accession>
<evidence type="ECO:0000313" key="1">
    <source>
        <dbReference type="EMBL" id="DAG04764.1"/>
    </source>
</evidence>
<name>A0A8S5VDG6_9CAUD</name>
<reference evidence="1" key="1">
    <citation type="journal article" date="2021" name="Proc. Natl. Acad. Sci. U.S.A.">
        <title>A Catalog of Tens of Thousands of Viruses from Human Metagenomes Reveals Hidden Associations with Chronic Diseases.</title>
        <authorList>
            <person name="Tisza M.J."/>
            <person name="Buck C.B."/>
        </authorList>
    </citation>
    <scope>NUCLEOTIDE SEQUENCE</scope>
    <source>
        <strain evidence="1">CtGa111</strain>
    </source>
</reference>
<dbReference type="EMBL" id="BK016245">
    <property type="protein sequence ID" value="DAG04764.1"/>
    <property type="molecule type" value="Genomic_DNA"/>
</dbReference>
<sequence>MFANLTEFRRFTTFYFSVFFKVQIVTCRTVPTKPESFADMVDF</sequence>
<organism evidence="1">
    <name type="scientific">Siphoviridae sp. ctGa111</name>
    <dbReference type="NCBI Taxonomy" id="2825413"/>
    <lineage>
        <taxon>Viruses</taxon>
        <taxon>Duplodnaviria</taxon>
        <taxon>Heunggongvirae</taxon>
        <taxon>Uroviricota</taxon>
        <taxon>Caudoviricetes</taxon>
    </lineage>
</organism>
<protein>
    <submittedName>
        <fullName evidence="1">Uncharacterized protein</fullName>
    </submittedName>
</protein>